<name>A0A2G8SN58_9APHY</name>
<comment type="caution">
    <text evidence="2">The sequence shown here is derived from an EMBL/GenBank/DDBJ whole genome shotgun (WGS) entry which is preliminary data.</text>
</comment>
<feature type="region of interest" description="Disordered" evidence="1">
    <location>
        <begin position="1"/>
        <end position="20"/>
    </location>
</feature>
<gene>
    <name evidence="2" type="ORF">GSI_02980</name>
</gene>
<keyword evidence="3" id="KW-1185">Reference proteome</keyword>
<reference evidence="2 3" key="1">
    <citation type="journal article" date="2015" name="Sci. Rep.">
        <title>Chromosome-level genome map provides insights into diverse defense mechanisms in the medicinal fungus Ganoderma sinense.</title>
        <authorList>
            <person name="Zhu Y."/>
            <person name="Xu J."/>
            <person name="Sun C."/>
            <person name="Zhou S."/>
            <person name="Xu H."/>
            <person name="Nelson D.R."/>
            <person name="Qian J."/>
            <person name="Song J."/>
            <person name="Luo H."/>
            <person name="Xiang L."/>
            <person name="Li Y."/>
            <person name="Xu Z."/>
            <person name="Ji A."/>
            <person name="Wang L."/>
            <person name="Lu S."/>
            <person name="Hayward A."/>
            <person name="Sun W."/>
            <person name="Li X."/>
            <person name="Schwartz D.C."/>
            <person name="Wang Y."/>
            <person name="Chen S."/>
        </authorList>
    </citation>
    <scope>NUCLEOTIDE SEQUENCE [LARGE SCALE GENOMIC DNA]</scope>
    <source>
        <strain evidence="2 3">ZZ0214-1</strain>
    </source>
</reference>
<sequence length="222" mass="24496">MSASCTRKYRPTPTSKVNRPSAIITAPSGRANRCMSSFIVSAERVNSCTSAGRTRFSPHRRDRTWEGGVRRESDAPTPVEAMVRLVRVYARKVRSDARWSRATLPEFSRVSMSRHRFDSSRHHDSLASSFFITGPPTSRAVAASSMSCCSSDQSGVELPLPLRDRRFRPRRDISSAAFSWWCRSLGWAREGAGEGGRGGEAEVGRLVRTVGHSRAAIFGGFG</sequence>
<feature type="compositionally biased region" description="Basic and acidic residues" evidence="1">
    <location>
        <begin position="63"/>
        <end position="72"/>
    </location>
</feature>
<feature type="region of interest" description="Disordered" evidence="1">
    <location>
        <begin position="52"/>
        <end position="72"/>
    </location>
</feature>
<dbReference type="EMBL" id="AYKW01000004">
    <property type="protein sequence ID" value="PIL35190.1"/>
    <property type="molecule type" value="Genomic_DNA"/>
</dbReference>
<evidence type="ECO:0000313" key="2">
    <source>
        <dbReference type="EMBL" id="PIL35190.1"/>
    </source>
</evidence>
<accession>A0A2G8SN58</accession>
<protein>
    <submittedName>
        <fullName evidence="2">Uncharacterized protein</fullName>
    </submittedName>
</protein>
<evidence type="ECO:0000256" key="1">
    <source>
        <dbReference type="SAM" id="MobiDB-lite"/>
    </source>
</evidence>
<evidence type="ECO:0000313" key="3">
    <source>
        <dbReference type="Proteomes" id="UP000230002"/>
    </source>
</evidence>
<dbReference type="Proteomes" id="UP000230002">
    <property type="component" value="Unassembled WGS sequence"/>
</dbReference>
<organism evidence="2 3">
    <name type="scientific">Ganoderma sinense ZZ0214-1</name>
    <dbReference type="NCBI Taxonomy" id="1077348"/>
    <lineage>
        <taxon>Eukaryota</taxon>
        <taxon>Fungi</taxon>
        <taxon>Dikarya</taxon>
        <taxon>Basidiomycota</taxon>
        <taxon>Agaricomycotina</taxon>
        <taxon>Agaricomycetes</taxon>
        <taxon>Polyporales</taxon>
        <taxon>Polyporaceae</taxon>
        <taxon>Ganoderma</taxon>
    </lineage>
</organism>
<proteinExistence type="predicted"/>
<dbReference type="AlphaFoldDB" id="A0A2G8SN58"/>